<keyword evidence="4" id="KW-1185">Reference proteome</keyword>
<feature type="compositionally biased region" description="Basic and acidic residues" evidence="1">
    <location>
        <begin position="1276"/>
        <end position="1290"/>
    </location>
</feature>
<evidence type="ECO:0000313" key="3">
    <source>
        <dbReference type="EMBL" id="CAK9095959.1"/>
    </source>
</evidence>
<dbReference type="InterPro" id="IPR056913">
    <property type="entry name" value="TRAPPC10/Trs130_N"/>
</dbReference>
<feature type="compositionally biased region" description="Basic and acidic residues" evidence="1">
    <location>
        <begin position="461"/>
        <end position="479"/>
    </location>
</feature>
<dbReference type="PANTHER" id="PTHR13251">
    <property type="entry name" value="EPILEPSY HOLOPROSENCEPHALY CANDIDATE 1/TMEM1"/>
    <property type="match status" value="1"/>
</dbReference>
<protein>
    <submittedName>
        <fullName evidence="3">Trafficking protein particle complex subunit 10 (Trafficking protein particle complex subunit TMEM1) (Transport protein particle subunit TMEM1) (TRAPP subunit TMEM1)</fullName>
    </submittedName>
</protein>
<dbReference type="Proteomes" id="UP001642464">
    <property type="component" value="Unassembled WGS sequence"/>
</dbReference>
<organism evidence="3 4">
    <name type="scientific">Durusdinium trenchii</name>
    <dbReference type="NCBI Taxonomy" id="1381693"/>
    <lineage>
        <taxon>Eukaryota</taxon>
        <taxon>Sar</taxon>
        <taxon>Alveolata</taxon>
        <taxon>Dinophyceae</taxon>
        <taxon>Suessiales</taxon>
        <taxon>Symbiodiniaceae</taxon>
        <taxon>Durusdinium</taxon>
    </lineage>
</organism>
<feature type="compositionally biased region" description="Low complexity" evidence="1">
    <location>
        <begin position="44"/>
        <end position="63"/>
    </location>
</feature>
<dbReference type="EMBL" id="CAXAMM010040878">
    <property type="protein sequence ID" value="CAK9095959.1"/>
    <property type="molecule type" value="Genomic_DNA"/>
</dbReference>
<comment type="caution">
    <text evidence="3">The sequence shown here is derived from an EMBL/GenBank/DDBJ whole genome shotgun (WGS) entry which is preliminary data.</text>
</comment>
<feature type="compositionally biased region" description="Basic and acidic residues" evidence="1">
    <location>
        <begin position="1050"/>
        <end position="1063"/>
    </location>
</feature>
<evidence type="ECO:0000259" key="2">
    <source>
        <dbReference type="Pfam" id="PF23036"/>
    </source>
</evidence>
<sequence length="1662" mass="182636">MMLKLSAAMTQRASGGVPAAARGRGGGQAVQGETREDGGPSPEPSSATSAGATAQSGLAAAETRGTQVDRAEEDRLEGLTSALAMGMLVGFNSGDVDLDEEDTEVDEEGDEELEEKEAWRRRGERYCRAMEDVLEDGRQARYVLPNPRSGVQRVTICVHDPDNLWSKVEPGFRRRLASMSYSWGVRTIEDLQVEVVGPDHACLGYHISSPLDAYKLPYMHLYVLQCASLEDYRAAVRPRVRAWVDDIQQSSDGLEKNEYILLFVPRIQGTADLDRQLAAAKKVFDKMRTDFGDGKNDRCCKLSLLGEGGSFKVTDAKGGVPSLEAQRSQSQSAGDGEWGEMMHSFCKCLVTSFENRCRKFEDQVLKMEAQADVPGWNYCTYLIAKENLAFTWLQLGQYYDALRILDGLTLQFDNILEGNVEGKQATNKIHIDLYRTQVLRTLVKHDSFRGFKKQERRRRRKEVERKRKDEQASDQRGESLEESIGAEQVTSEGEGEDFKNGKQGCGEDAGGDDSGSTSSSEEAEEDAGQLLGQSKVIAGRLARKLSTSLSFGPKGQFHGAKRLRAESAMRRIASTSVVNLIVPCHLLDIKRKPFREQIYKSSISVLEIRLYLFIRSTLLLFAVERGDEALRRTVHFISSFVDDMIKAAEDSTKDSGAGGPGLVETQMIALSWAFASCLEMICASHAARAGFQSPDPSSDTLLYQAELLAFASTSLERMVADTNRGGAESADVTAAELELTERCLRVHRWIRKLPTLLSRTSTIPWTTSDQMRTWLPPGLFSAMEFSSSAAKLHAYLAYCRAEYLYVAGQPRSAFRVNLRRAFILASHGLLEDGVCVLDEMLAHRGISEVLKFWPWLVAEAHLLRAHILRKLPSQELRTKEDLFKVLSLDKAFEAQRIEALDTLDRMPRQGALQNGDEIPRLSGRTFDLVQLAVQEISPSWPGEGLFAGDQLHVSLRATNKLPRAVVVPLLYVRFRRLNVDQDISQRQQGPAKAKVALDSFVNFRTSDEVDISLFGGSGMPMLDAANVLDEENLESDDDTEVDEDEDEDDSGSRSRGEGNKAAERGASSATDNLGPAAMPDKVDLGKALTNRREELARAAEVDEYERLRSPVSPPSARTGKLSKIKYLRGGNGKSAAETLHQAHCSKFLYFEARDVRLERGTQMVQLKGPSSNRLSGRVVGAGAYVLDRAVTNFHDTLLVDVRDVGSADQNANLELGVAPQVLDLEVVSPKCSFLALNDVAEETLGLQLSVKVHSERARLVKLVAHLDGVDDGLEDTPFRRAPNSEDHVEVEVPAGETEETPTVEVDLVADVDLSPEVDRLILQHKTDADVLRRKGLVRTESSALSSFTIVIDFDASFELVEDGALVEISQRVPVRLRFGRPFEISHAVRLQRGLASGTLWFTVTLKNLLPFAVDVDDTNVTHVSSGDSVQSSSTGIPCRVGAGHELQLTFAAPLPEPGPTETSASDSSVHTFEFLGQYRGPASGSVRRKLSLRSVTNKPSATMRCVCVNQEELRVGSTATFTYTITRAPSSTTCVEAVFSSRFAVINVSSSPQSARNPRRRSYFEDDPKGGEGAAPSVSPPPPPPPPCLLAEGEVSFQVSFDPVQWMIAGTERGHISLLPTGSITVEFIPLQSGELCFPSLEMPDLEVVDASPVQFARVQDD</sequence>
<name>A0ABP0R705_9DINO</name>
<dbReference type="InterPro" id="IPR045126">
    <property type="entry name" value="TRAPPC10/Trs130"/>
</dbReference>
<feature type="region of interest" description="Disordered" evidence="1">
    <location>
        <begin position="453"/>
        <end position="529"/>
    </location>
</feature>
<gene>
    <name evidence="3" type="ORF">SCF082_LOCUS45066</name>
</gene>
<feature type="domain" description="TRAPPC10/Trs130 N-terminal" evidence="2">
    <location>
        <begin position="330"/>
        <end position="422"/>
    </location>
</feature>
<evidence type="ECO:0000313" key="4">
    <source>
        <dbReference type="Proteomes" id="UP001642464"/>
    </source>
</evidence>
<dbReference type="PANTHER" id="PTHR13251:SF3">
    <property type="entry name" value="TRAFFICKING PROTEIN PARTICLE COMPLEX SUBUNIT 10"/>
    <property type="match status" value="1"/>
</dbReference>
<feature type="region of interest" description="Disordered" evidence="1">
    <location>
        <begin position="1"/>
        <end position="70"/>
    </location>
</feature>
<proteinExistence type="predicted"/>
<feature type="region of interest" description="Disordered" evidence="1">
    <location>
        <begin position="1274"/>
        <end position="1296"/>
    </location>
</feature>
<accession>A0ABP0R705</accession>
<feature type="domain" description="TRAPPC10/Trs130 N-terminal" evidence="2">
    <location>
        <begin position="152"/>
        <end position="303"/>
    </location>
</feature>
<feature type="region of interest" description="Disordered" evidence="1">
    <location>
        <begin position="1550"/>
        <end position="1586"/>
    </location>
</feature>
<reference evidence="3 4" key="1">
    <citation type="submission" date="2024-02" db="EMBL/GenBank/DDBJ databases">
        <authorList>
            <person name="Chen Y."/>
            <person name="Shah S."/>
            <person name="Dougan E. K."/>
            <person name="Thang M."/>
            <person name="Chan C."/>
        </authorList>
    </citation>
    <scope>NUCLEOTIDE SEQUENCE [LARGE SCALE GENOMIC DNA]</scope>
</reference>
<dbReference type="Pfam" id="PF23036">
    <property type="entry name" value="TRAPPC10_1st"/>
    <property type="match status" value="2"/>
</dbReference>
<feature type="compositionally biased region" description="Acidic residues" evidence="1">
    <location>
        <begin position="1031"/>
        <end position="1049"/>
    </location>
</feature>
<feature type="region of interest" description="Disordered" evidence="1">
    <location>
        <begin position="1031"/>
        <end position="1079"/>
    </location>
</feature>
<evidence type="ECO:0000256" key="1">
    <source>
        <dbReference type="SAM" id="MobiDB-lite"/>
    </source>
</evidence>